<dbReference type="OMA" id="PIRSCGA"/>
<proteinExistence type="inferred from homology"/>
<evidence type="ECO:0000256" key="2">
    <source>
        <dbReference type="ARBA" id="ARBA00009809"/>
    </source>
</evidence>
<evidence type="ECO:0000256" key="5">
    <source>
        <dbReference type="ARBA" id="ARBA00022801"/>
    </source>
</evidence>
<keyword evidence="4" id="KW-0732">Signal</keyword>
<name>A0A1S3YDB3_TOBAC</name>
<evidence type="ECO:0000313" key="8">
    <source>
        <dbReference type="RefSeq" id="XP_016450205.1"/>
    </source>
</evidence>
<comment type="similarity">
    <text evidence="2">Belongs to the glycosyl hydrolase 35 family.</text>
</comment>
<dbReference type="Pfam" id="PF02140">
    <property type="entry name" value="SUEL_Lectin"/>
    <property type="match status" value="1"/>
</dbReference>
<evidence type="ECO:0000256" key="1">
    <source>
        <dbReference type="ARBA" id="ARBA00001412"/>
    </source>
</evidence>
<protein>
    <recommendedName>
        <fullName evidence="3">beta-galactosidase</fullName>
        <ecNumber evidence="3">3.2.1.23</ecNumber>
    </recommendedName>
</protein>
<dbReference type="FunFam" id="2.60.120.740:FF:000002">
    <property type="entry name" value="Beta-galactosidase"/>
    <property type="match status" value="1"/>
</dbReference>
<dbReference type="InterPro" id="IPR043159">
    <property type="entry name" value="Lectin_gal-bd_sf"/>
</dbReference>
<dbReference type="PaxDb" id="4097-A0A1S3YDB3"/>
<gene>
    <name evidence="8" type="primary">LOC107774762</name>
</gene>
<keyword evidence="5" id="KW-0378">Hydrolase</keyword>
<dbReference type="RefSeq" id="XP_016450205.1">
    <property type="nucleotide sequence ID" value="XM_016594719.1"/>
</dbReference>
<organism evidence="8">
    <name type="scientific">Nicotiana tabacum</name>
    <name type="common">Common tobacco</name>
    <dbReference type="NCBI Taxonomy" id="4097"/>
    <lineage>
        <taxon>Eukaryota</taxon>
        <taxon>Viridiplantae</taxon>
        <taxon>Streptophyta</taxon>
        <taxon>Embryophyta</taxon>
        <taxon>Tracheophyta</taxon>
        <taxon>Spermatophyta</taxon>
        <taxon>Magnoliopsida</taxon>
        <taxon>eudicotyledons</taxon>
        <taxon>Gunneridae</taxon>
        <taxon>Pentapetalae</taxon>
        <taxon>asterids</taxon>
        <taxon>lamiids</taxon>
        <taxon>Solanales</taxon>
        <taxon>Solanaceae</taxon>
        <taxon>Nicotianoideae</taxon>
        <taxon>Nicotianeae</taxon>
        <taxon>Nicotiana</taxon>
    </lineage>
</organism>
<dbReference type="PROSITE" id="PS50228">
    <property type="entry name" value="SUEL_LECTIN"/>
    <property type="match status" value="1"/>
</dbReference>
<dbReference type="CDD" id="cd22842">
    <property type="entry name" value="Gal_Rha_Lectin_BGal"/>
    <property type="match status" value="1"/>
</dbReference>
<evidence type="ECO:0000256" key="3">
    <source>
        <dbReference type="ARBA" id="ARBA00012756"/>
    </source>
</evidence>
<evidence type="ECO:0000259" key="7">
    <source>
        <dbReference type="PROSITE" id="PS50228"/>
    </source>
</evidence>
<accession>A0A1S3YDB3</accession>
<evidence type="ECO:0000256" key="4">
    <source>
        <dbReference type="ARBA" id="ARBA00022729"/>
    </source>
</evidence>
<dbReference type="GO" id="GO:0030246">
    <property type="term" value="F:carbohydrate binding"/>
    <property type="evidence" value="ECO:0007669"/>
    <property type="project" value="InterPro"/>
</dbReference>
<dbReference type="SMR" id="A0A1S3YDB3"/>
<keyword evidence="6" id="KW-0326">Glycosidase</keyword>
<dbReference type="InterPro" id="IPR000922">
    <property type="entry name" value="Lectin_gal-bd_dom"/>
</dbReference>
<sequence>MQASGKVDKPLRPRAHLSCAPGQKITSIKFASFGTPEGVCGSFQQGSCHARHSYDAFEKNCVGQESCSVSVTPENFGGDPCRNVLKKLSVEAICS</sequence>
<comment type="catalytic activity">
    <reaction evidence="1">
        <text>Hydrolysis of terminal non-reducing beta-D-galactose residues in beta-D-galactosides.</text>
        <dbReference type="EC" id="3.2.1.23"/>
    </reaction>
</comment>
<dbReference type="OrthoDB" id="1412759at2759"/>
<dbReference type="AlphaFoldDB" id="A0A1S3YDB3"/>
<feature type="domain" description="SUEL-type lectin" evidence="7">
    <location>
        <begin position="9"/>
        <end position="95"/>
    </location>
</feature>
<dbReference type="Gene3D" id="2.60.120.740">
    <property type="match status" value="1"/>
</dbReference>
<dbReference type="GO" id="GO:0004565">
    <property type="term" value="F:beta-galactosidase activity"/>
    <property type="evidence" value="ECO:0007669"/>
    <property type="project" value="UniProtKB-EC"/>
</dbReference>
<reference evidence="8" key="1">
    <citation type="submission" date="2025-08" db="UniProtKB">
        <authorList>
            <consortium name="RefSeq"/>
        </authorList>
    </citation>
    <scope>IDENTIFICATION</scope>
</reference>
<dbReference type="EC" id="3.2.1.23" evidence="3"/>
<evidence type="ECO:0000256" key="6">
    <source>
        <dbReference type="ARBA" id="ARBA00023295"/>
    </source>
</evidence>
<dbReference type="KEGG" id="nta:107774762"/>